<feature type="chain" id="PRO_5042831041" evidence="1">
    <location>
        <begin position="25"/>
        <end position="322"/>
    </location>
</feature>
<dbReference type="EMBL" id="CP054580">
    <property type="protein sequence ID" value="QKS25818.1"/>
    <property type="molecule type" value="Genomic_DNA"/>
</dbReference>
<accession>A0AAP9T2D1</accession>
<organism evidence="2 3">
    <name type="scientific">Vreelandella titanicae</name>
    <dbReference type="NCBI Taxonomy" id="664683"/>
    <lineage>
        <taxon>Bacteria</taxon>
        <taxon>Pseudomonadati</taxon>
        <taxon>Pseudomonadota</taxon>
        <taxon>Gammaproteobacteria</taxon>
        <taxon>Oceanospirillales</taxon>
        <taxon>Halomonadaceae</taxon>
        <taxon>Vreelandella</taxon>
    </lineage>
</organism>
<sequence length="322" mass="34512">MAYTKQASVLAVVISLCAAGVAHADTRLTIGSTSSSSSHYGYFVAVSQIINEHVDDVRSSVMETGATIDNLRRIKRNQADMGLVTTNVAYDAYHGEGAFEGNEVPTNVLWVYGPSAQNVVVRADAGLNTISDLEGVKFNPGIVGSGTEATAEAVFDVIGVTPDYVRGSTTDMVNQIKDNRVKGYVKSGNGRMLDASSIDIATMTPVNILGLSDEQADAIRQELPSLGIMNIEENEAGDGYPAYTTWAYGNTVSSRADLDEEVAYNIVKAIVEHQDAQAAAFSVLKDADIPEMTIELATTPLHPGAIRYFEEQGYEVPEHLKP</sequence>
<gene>
    <name evidence="2" type="ORF">FX987_03614</name>
</gene>
<proteinExistence type="predicted"/>
<name>A0AAP9T2D1_9GAMM</name>
<dbReference type="PANTHER" id="PTHR42941:SF1">
    <property type="entry name" value="SLL1037 PROTEIN"/>
    <property type="match status" value="1"/>
</dbReference>
<evidence type="ECO:0000256" key="1">
    <source>
        <dbReference type="SAM" id="SignalP"/>
    </source>
</evidence>
<dbReference type="InterPro" id="IPR011852">
    <property type="entry name" value="TRAP_TAXI"/>
</dbReference>
<dbReference type="Pfam" id="PF16868">
    <property type="entry name" value="NMT1_3"/>
    <property type="match status" value="1"/>
</dbReference>
<dbReference type="SUPFAM" id="SSF53850">
    <property type="entry name" value="Periplasmic binding protein-like II"/>
    <property type="match status" value="1"/>
</dbReference>
<dbReference type="Proteomes" id="UP000509761">
    <property type="component" value="Chromosome"/>
</dbReference>
<dbReference type="Gene3D" id="3.40.190.10">
    <property type="entry name" value="Periplasmic binding protein-like II"/>
    <property type="match status" value="2"/>
</dbReference>
<dbReference type="NCBIfam" id="TIGR02122">
    <property type="entry name" value="TRAP_TAXI"/>
    <property type="match status" value="1"/>
</dbReference>
<dbReference type="AlphaFoldDB" id="A0AAP9T2D1"/>
<evidence type="ECO:0000313" key="2">
    <source>
        <dbReference type="EMBL" id="QKS25818.1"/>
    </source>
</evidence>
<protein>
    <submittedName>
        <fullName evidence="2">Uncharacterized protein</fullName>
    </submittedName>
</protein>
<feature type="signal peptide" evidence="1">
    <location>
        <begin position="1"/>
        <end position="24"/>
    </location>
</feature>
<keyword evidence="3" id="KW-1185">Reference proteome</keyword>
<dbReference type="PANTHER" id="PTHR42941">
    <property type="entry name" value="SLL1037 PROTEIN"/>
    <property type="match status" value="1"/>
</dbReference>
<keyword evidence="1" id="KW-0732">Signal</keyword>
<evidence type="ECO:0000313" key="3">
    <source>
        <dbReference type="Proteomes" id="UP000509761"/>
    </source>
</evidence>
<reference evidence="2 3" key="1">
    <citation type="submission" date="2019-12" db="EMBL/GenBank/DDBJ databases">
        <title>Genome sequencing and assembly of endphytes of Porphyra tenera.</title>
        <authorList>
            <person name="Park J.M."/>
            <person name="Shin R."/>
            <person name="Jo S.H."/>
        </authorList>
    </citation>
    <scope>NUCLEOTIDE SEQUENCE [LARGE SCALE GENOMIC DNA]</scope>
    <source>
        <strain evidence="2 3">GPM3</strain>
    </source>
</reference>
<dbReference type="RefSeq" id="WP_022521412.1">
    <property type="nucleotide sequence ID" value="NZ_CP054580.1"/>
</dbReference>